<reference evidence="4" key="1">
    <citation type="submission" date="2016-11" db="EMBL/GenBank/DDBJ databases">
        <authorList>
            <person name="Varghese N."/>
            <person name="Submissions S."/>
        </authorList>
    </citation>
    <scope>NUCLEOTIDE SEQUENCE [LARGE SCALE GENOMIC DNA]</scope>
    <source>
        <strain evidence="4">DSM 44671</strain>
    </source>
</reference>
<keyword evidence="4" id="KW-1185">Reference proteome</keyword>
<dbReference type="OrthoDB" id="3688008at2"/>
<keyword evidence="1" id="KW-0175">Coiled coil</keyword>
<gene>
    <name evidence="3" type="ORF">SAMN04489730_0139</name>
</gene>
<evidence type="ECO:0000256" key="2">
    <source>
        <dbReference type="SAM" id="MobiDB-lite"/>
    </source>
</evidence>
<dbReference type="STRING" id="546364.SAMN04489730_0139"/>
<dbReference type="RefSeq" id="WP_072474398.1">
    <property type="nucleotide sequence ID" value="NZ_FPJG01000002.1"/>
</dbReference>
<evidence type="ECO:0000256" key="1">
    <source>
        <dbReference type="SAM" id="Coils"/>
    </source>
</evidence>
<protein>
    <submittedName>
        <fullName evidence="3">Uncharacterized protein</fullName>
    </submittedName>
</protein>
<evidence type="ECO:0000313" key="3">
    <source>
        <dbReference type="EMBL" id="SFW13119.1"/>
    </source>
</evidence>
<sequence length="454" mass="50322">MAYKKYTAEDRAAFAEADAELADAAHRLLADPEEIERLVTHLITIRSPRVLRFSMRNQAMLINQARERGVTLTDLDTAKGWSQRGRSVRDEEREHPYRLTVPKGTETVDGDAADHDDQDHDDHGDGGEGKKTRGRFRTRTYYDHAQTEGFDDTMPGFRPSTVEDPQAVLREALADQLDRFGYDVVFDDVDTVEVNDDAEPPVIAVPADDPVIGMARALGSILSRPPKERPRQRRGERAPAGDAGWITDKPVGARRVVLDLGEFKTAVAWVIPHPESGSVVYKVTGRSLYGTWTVHSEDAANHDTITSATVQYGDYTGADYYSYGQAPGLPKVNGIELLGSCGAITPDRIAQLDRYRVRPRRSDDGGRSSREVPDKTADRTAAVVRAILTDFYARDDLDQLHQARARREAPHHRATAHRAADQLKRQIDALTADLDTATQDAARYGAIADTAQQD</sequence>
<evidence type="ECO:0000313" key="4">
    <source>
        <dbReference type="Proteomes" id="UP000182740"/>
    </source>
</evidence>
<dbReference type="Proteomes" id="UP000182740">
    <property type="component" value="Unassembled WGS sequence"/>
</dbReference>
<feature type="region of interest" description="Disordered" evidence="2">
    <location>
        <begin position="354"/>
        <end position="377"/>
    </location>
</feature>
<proteinExistence type="predicted"/>
<feature type="compositionally biased region" description="Basic and acidic residues" evidence="2">
    <location>
        <begin position="112"/>
        <end position="131"/>
    </location>
</feature>
<feature type="compositionally biased region" description="Basic and acidic residues" evidence="2">
    <location>
        <begin position="225"/>
        <end position="239"/>
    </location>
</feature>
<organism evidence="3 4">
    <name type="scientific">Amycolatopsis australiensis</name>
    <dbReference type="NCBI Taxonomy" id="546364"/>
    <lineage>
        <taxon>Bacteria</taxon>
        <taxon>Bacillati</taxon>
        <taxon>Actinomycetota</taxon>
        <taxon>Actinomycetes</taxon>
        <taxon>Pseudonocardiales</taxon>
        <taxon>Pseudonocardiaceae</taxon>
        <taxon>Amycolatopsis</taxon>
    </lineage>
</organism>
<feature type="region of interest" description="Disordered" evidence="2">
    <location>
        <begin position="221"/>
        <end position="245"/>
    </location>
</feature>
<dbReference type="EMBL" id="FPJG01000002">
    <property type="protein sequence ID" value="SFW13119.1"/>
    <property type="molecule type" value="Genomic_DNA"/>
</dbReference>
<feature type="coiled-coil region" evidence="1">
    <location>
        <begin position="413"/>
        <end position="440"/>
    </location>
</feature>
<feature type="region of interest" description="Disordered" evidence="2">
    <location>
        <begin position="81"/>
        <end position="137"/>
    </location>
</feature>
<dbReference type="AlphaFoldDB" id="A0A1K1LQH4"/>
<accession>A0A1K1LQH4</accession>
<name>A0A1K1LQH4_9PSEU</name>
<feature type="compositionally biased region" description="Basic and acidic residues" evidence="2">
    <location>
        <begin position="87"/>
        <end position="97"/>
    </location>
</feature>